<evidence type="ECO:0000256" key="12">
    <source>
        <dbReference type="SAM" id="SignalP"/>
    </source>
</evidence>
<comment type="subcellular location">
    <subcellularLocation>
        <location evidence="2">Secreted</location>
    </subcellularLocation>
</comment>
<accession>A0A061H914</accession>
<evidence type="ECO:0000256" key="10">
    <source>
        <dbReference type="ARBA" id="ARBA00031061"/>
    </source>
</evidence>
<evidence type="ECO:0000256" key="4">
    <source>
        <dbReference type="ARBA" id="ARBA00011738"/>
    </source>
</evidence>
<evidence type="ECO:0000256" key="1">
    <source>
        <dbReference type="ARBA" id="ARBA00000829"/>
    </source>
</evidence>
<evidence type="ECO:0000256" key="9">
    <source>
        <dbReference type="ARBA" id="ARBA00023295"/>
    </source>
</evidence>
<evidence type="ECO:0000256" key="6">
    <source>
        <dbReference type="ARBA" id="ARBA00021795"/>
    </source>
</evidence>
<dbReference type="EC" id="3.2.1.25" evidence="5"/>
<dbReference type="EMBL" id="KE361631">
    <property type="protein sequence ID" value="EPQ29402.1"/>
    <property type="molecule type" value="Genomic_DNA"/>
</dbReference>
<dbReference type="SUPFAM" id="SSF49303">
    <property type="entry name" value="beta-Galactosidase/glucuronidase domain"/>
    <property type="match status" value="1"/>
</dbReference>
<evidence type="ECO:0000256" key="8">
    <source>
        <dbReference type="ARBA" id="ARBA00022801"/>
    </source>
</evidence>
<dbReference type="KEGG" id="pfp:PFL1_03157"/>
<dbReference type="Proteomes" id="UP000053664">
    <property type="component" value="Unassembled WGS sequence"/>
</dbReference>
<dbReference type="Gene3D" id="2.60.40.10">
    <property type="entry name" value="Immunoglobulins"/>
    <property type="match status" value="1"/>
</dbReference>
<reference evidence="14 15" key="1">
    <citation type="journal article" date="2013" name="Plant Cell">
        <title>The transition from a phytopathogenic smut ancestor to an anamorphic biocontrol agent deciphered by comparative whole-genome analysis.</title>
        <authorList>
            <person name="Lefebvre F."/>
            <person name="Joly D.L."/>
            <person name="Labbe C."/>
            <person name="Teichmann B."/>
            <person name="Linning R."/>
            <person name="Belzile F."/>
            <person name="Bakkeren G."/>
            <person name="Belanger R.R."/>
        </authorList>
    </citation>
    <scope>NUCLEOTIDE SEQUENCE [LARGE SCALE GENOMIC DNA]</scope>
    <source>
        <strain evidence="14 15">PF-1</strain>
    </source>
</reference>
<organism evidence="14 15">
    <name type="scientific">Pseudozyma flocculosa PF-1</name>
    <dbReference type="NCBI Taxonomy" id="1277687"/>
    <lineage>
        <taxon>Eukaryota</taxon>
        <taxon>Fungi</taxon>
        <taxon>Dikarya</taxon>
        <taxon>Basidiomycota</taxon>
        <taxon>Ustilaginomycotina</taxon>
        <taxon>Ustilaginomycetes</taxon>
        <taxon>Ustilaginales</taxon>
        <taxon>Ustilaginaceae</taxon>
        <taxon>Pseudozyma</taxon>
    </lineage>
</organism>
<keyword evidence="7" id="KW-0964">Secreted</keyword>
<dbReference type="OrthoDB" id="2866996at2759"/>
<evidence type="ECO:0000313" key="15">
    <source>
        <dbReference type="Proteomes" id="UP000053664"/>
    </source>
</evidence>
<comment type="subunit">
    <text evidence="4">Homodimer.</text>
</comment>
<keyword evidence="9" id="KW-0326">Glycosidase</keyword>
<gene>
    <name evidence="14" type="ORF">PFL1_03157</name>
</gene>
<feature type="domain" description="Beta-mannosidase-like galactose-binding" evidence="13">
    <location>
        <begin position="66"/>
        <end position="253"/>
    </location>
</feature>
<feature type="signal peptide" evidence="12">
    <location>
        <begin position="1"/>
        <end position="30"/>
    </location>
</feature>
<dbReference type="GO" id="GO:0004567">
    <property type="term" value="F:beta-mannosidase activity"/>
    <property type="evidence" value="ECO:0007669"/>
    <property type="project" value="UniProtKB-EC"/>
</dbReference>
<comment type="catalytic activity">
    <reaction evidence="1">
        <text>Hydrolysis of terminal, non-reducing beta-D-mannose residues in beta-D-mannosides.</text>
        <dbReference type="EC" id="3.2.1.25"/>
    </reaction>
</comment>
<dbReference type="AlphaFoldDB" id="A0A061H914"/>
<dbReference type="InterPro" id="IPR050887">
    <property type="entry name" value="Beta-mannosidase_GH2"/>
</dbReference>
<dbReference type="RefSeq" id="XP_007878864.1">
    <property type="nucleotide sequence ID" value="XM_007880673.1"/>
</dbReference>
<evidence type="ECO:0000256" key="5">
    <source>
        <dbReference type="ARBA" id="ARBA00012754"/>
    </source>
</evidence>
<dbReference type="SUPFAM" id="SSF49785">
    <property type="entry name" value="Galactose-binding domain-like"/>
    <property type="match status" value="1"/>
</dbReference>
<feature type="region of interest" description="Disordered" evidence="11">
    <location>
        <begin position="203"/>
        <end position="222"/>
    </location>
</feature>
<dbReference type="InterPro" id="IPR054593">
    <property type="entry name" value="Beta-mannosidase-like_N2"/>
</dbReference>
<comment type="similarity">
    <text evidence="3">Belongs to the glycosyl hydrolase 2 family. Beta-mannosidase A subfamily.</text>
</comment>
<keyword evidence="8" id="KW-0378">Hydrolase</keyword>
<evidence type="ECO:0000256" key="7">
    <source>
        <dbReference type="ARBA" id="ARBA00022525"/>
    </source>
</evidence>
<feature type="chain" id="PRO_5001603429" description="Beta-mannosidase A" evidence="12">
    <location>
        <begin position="31"/>
        <end position="894"/>
    </location>
</feature>
<dbReference type="HOGENOM" id="CLU_005015_3_0_1"/>
<evidence type="ECO:0000256" key="11">
    <source>
        <dbReference type="SAM" id="MobiDB-lite"/>
    </source>
</evidence>
<dbReference type="eggNOG" id="KOG2230">
    <property type="taxonomic scope" value="Eukaryota"/>
</dbReference>
<proteinExistence type="inferred from homology"/>
<keyword evidence="12" id="KW-0732">Signal</keyword>
<dbReference type="InterPro" id="IPR036156">
    <property type="entry name" value="Beta-gal/glucu_dom_sf"/>
</dbReference>
<evidence type="ECO:0000313" key="14">
    <source>
        <dbReference type="EMBL" id="EPQ29402.1"/>
    </source>
</evidence>
<name>A0A061H914_9BASI</name>
<dbReference type="GeneID" id="19317268"/>
<dbReference type="GO" id="GO:0006516">
    <property type="term" value="P:glycoprotein catabolic process"/>
    <property type="evidence" value="ECO:0007669"/>
    <property type="project" value="TreeGrafter"/>
</dbReference>
<evidence type="ECO:0000256" key="2">
    <source>
        <dbReference type="ARBA" id="ARBA00004613"/>
    </source>
</evidence>
<dbReference type="Gene3D" id="2.60.120.260">
    <property type="entry name" value="Galactose-binding domain-like"/>
    <property type="match status" value="1"/>
</dbReference>
<evidence type="ECO:0000256" key="3">
    <source>
        <dbReference type="ARBA" id="ARBA00007483"/>
    </source>
</evidence>
<sequence>MAASPPSTAAQGATTLALSLLALVIWSIASLDTSHVGGSNDDHIYDQNYQQSDGKATSDDAVQISWTLKNHNGSITVPAFFPSLVHLDLIRAGIIQQPSVGLNEGIYRWIIDEPAWTYTADLSSLVARHAHHYDHFHLYFQGLDTVADVYLGDQHVGSTHNQHRSHVFDVTECVHALSDHITSPHRNLTIRFSNPNAYAAGKARAGRHYSDQREAPTTSRSSRYQYPNRMFIRKQQSDFGWDWGPALVPCGPHQPAYLIGLGRRAEVHGAQPAALPVAKRHASDDFFVQRHSFDIYRKGQRNNLAPDQDANWIVNVTLSILSSWHADVPKIRLAIPELDLYTFDVLLSSPVRPGLNEGLHATFELPSSGHYAPALWWPVGHGEAKLYDALIRSDELGIELSTRVGFRTAVLSQAAVTAQEVRDGAQPGSRFQVEINGVAIYVQGTNVVPFDTLGPRTSPRYVRWLLESVLAAHQNLIRIWGGGSYSSAELLSLCDELGLLVWTDAMFAASLYPADATFLADVEAEVAEAVPLLSSHPCVVALVGNNEGELYFLGGYGHRDDDAALQVEYDRLFNVVVRDAVLSRSRSLSYIPCSTTTGYLALYPDYVPRYTRGVGGELYGTGENYNYDMRQSFNVSTYPRSRFVVEFGMMSMPSIYTWDRVLVDLHEGDGDGRGDRGERYEFNGTQVQNHNKHMPAGSLEYPWNATEGQGEMTWGVQTNFPVPLPRRRRRRNGAEMDAHEDEVGAKRELLAQWSYTTQCFQALYVGAQILYYRLGATRAERNRGLVVWQLNDVWEGSSWSSIEYGGRWKMMHYASARTQDRIVAAPLYDSDTERLQVYILVRRPISLDDTDANATRQHHPDPSHRFPRLPPVRLHRRRRRGTDRGRRRLDVVRL</sequence>
<protein>
    <recommendedName>
        <fullName evidence="6">Beta-mannosidase A</fullName>
        <ecNumber evidence="5">3.2.1.25</ecNumber>
    </recommendedName>
    <alternativeName>
        <fullName evidence="10">Mannanase A</fullName>
    </alternativeName>
</protein>
<dbReference type="InterPro" id="IPR013783">
    <property type="entry name" value="Ig-like_fold"/>
</dbReference>
<dbReference type="InterPro" id="IPR017853">
    <property type="entry name" value="GH"/>
</dbReference>
<dbReference type="InterPro" id="IPR008979">
    <property type="entry name" value="Galactose-bd-like_sf"/>
</dbReference>
<evidence type="ECO:0000259" key="13">
    <source>
        <dbReference type="Pfam" id="PF22666"/>
    </source>
</evidence>
<dbReference type="FunFam" id="3.20.20.80:FF:000050">
    <property type="entry name" value="Beta-mannosidase B"/>
    <property type="match status" value="1"/>
</dbReference>
<dbReference type="GO" id="GO:0005576">
    <property type="term" value="C:extracellular region"/>
    <property type="evidence" value="ECO:0007669"/>
    <property type="project" value="UniProtKB-SubCell"/>
</dbReference>
<dbReference type="PANTHER" id="PTHR43730">
    <property type="entry name" value="BETA-MANNOSIDASE"/>
    <property type="match status" value="1"/>
</dbReference>
<dbReference type="Pfam" id="PF22666">
    <property type="entry name" value="Glyco_hydro_2_N2"/>
    <property type="match status" value="1"/>
</dbReference>
<dbReference type="SUPFAM" id="SSF51445">
    <property type="entry name" value="(Trans)glycosidases"/>
    <property type="match status" value="1"/>
</dbReference>
<dbReference type="PANTHER" id="PTHR43730:SF5">
    <property type="entry name" value="BETA-MANNOSIDASE A"/>
    <property type="match status" value="1"/>
</dbReference>
<dbReference type="Gene3D" id="3.20.20.80">
    <property type="entry name" value="Glycosidases"/>
    <property type="match status" value="1"/>
</dbReference>